<dbReference type="PANTHER" id="PTHR22849:SF23">
    <property type="entry name" value="U-BOX DOMAIN-CONTAINING PROTEIN"/>
    <property type="match status" value="1"/>
</dbReference>
<evidence type="ECO:0000256" key="1">
    <source>
        <dbReference type="ARBA" id="ARBA00000900"/>
    </source>
</evidence>
<comment type="caution">
    <text evidence="7">The sequence shown here is derived from an EMBL/GenBank/DDBJ whole genome shotgun (WGS) entry which is preliminary data.</text>
</comment>
<organism evidence="7 8">
    <name type="scientific">Protea cynaroides</name>
    <dbReference type="NCBI Taxonomy" id="273540"/>
    <lineage>
        <taxon>Eukaryota</taxon>
        <taxon>Viridiplantae</taxon>
        <taxon>Streptophyta</taxon>
        <taxon>Embryophyta</taxon>
        <taxon>Tracheophyta</taxon>
        <taxon>Spermatophyta</taxon>
        <taxon>Magnoliopsida</taxon>
        <taxon>Proteales</taxon>
        <taxon>Proteaceae</taxon>
        <taxon>Protea</taxon>
    </lineage>
</organism>
<dbReference type="GO" id="GO:0016567">
    <property type="term" value="P:protein ubiquitination"/>
    <property type="evidence" value="ECO:0007669"/>
    <property type="project" value="UniProtKB-UniRule"/>
</dbReference>
<evidence type="ECO:0000313" key="7">
    <source>
        <dbReference type="EMBL" id="KAJ4953355.1"/>
    </source>
</evidence>
<dbReference type="InterPro" id="IPR013083">
    <property type="entry name" value="Znf_RING/FYVE/PHD"/>
</dbReference>
<evidence type="ECO:0000256" key="5">
    <source>
        <dbReference type="RuleBase" id="RU369093"/>
    </source>
</evidence>
<dbReference type="EMBL" id="JAMYWD010000012">
    <property type="protein sequence ID" value="KAJ4953355.1"/>
    <property type="molecule type" value="Genomic_DNA"/>
</dbReference>
<accession>A0A9Q0GTQ3</accession>
<dbReference type="GO" id="GO:0061630">
    <property type="term" value="F:ubiquitin protein ligase activity"/>
    <property type="evidence" value="ECO:0007669"/>
    <property type="project" value="UniProtKB-UniRule"/>
</dbReference>
<evidence type="ECO:0000256" key="4">
    <source>
        <dbReference type="ARBA" id="ARBA00022786"/>
    </source>
</evidence>
<gene>
    <name evidence="7" type="ORF">NE237_030187</name>
</gene>
<keyword evidence="4 5" id="KW-0833">Ubl conjugation pathway</keyword>
<dbReference type="Pfam" id="PF25598">
    <property type="entry name" value="ARM_PUB"/>
    <property type="match status" value="1"/>
</dbReference>
<proteinExistence type="predicted"/>
<dbReference type="InterPro" id="IPR058678">
    <property type="entry name" value="ARM_PUB"/>
</dbReference>
<dbReference type="Gene3D" id="1.25.10.10">
    <property type="entry name" value="Leucine-rich Repeat Variant"/>
    <property type="match status" value="1"/>
</dbReference>
<protein>
    <recommendedName>
        <fullName evidence="5 6">U-box domain-containing protein</fullName>
        <ecNumber evidence="5">2.3.2.27</ecNumber>
    </recommendedName>
    <alternativeName>
        <fullName evidence="5">RING-type E3 ubiquitin transferase PUB</fullName>
    </alternativeName>
</protein>
<dbReference type="PANTHER" id="PTHR22849">
    <property type="entry name" value="WDSAM1 PROTEIN"/>
    <property type="match status" value="1"/>
</dbReference>
<dbReference type="AlphaFoldDB" id="A0A9Q0GTQ3"/>
<evidence type="ECO:0000256" key="3">
    <source>
        <dbReference type="ARBA" id="ARBA00022679"/>
    </source>
</evidence>
<dbReference type="Pfam" id="PF04564">
    <property type="entry name" value="U-box"/>
    <property type="match status" value="1"/>
</dbReference>
<dbReference type="SUPFAM" id="SSF48371">
    <property type="entry name" value="ARM repeat"/>
    <property type="match status" value="1"/>
</dbReference>
<feature type="domain" description="U-box" evidence="6">
    <location>
        <begin position="1"/>
        <end position="65"/>
    </location>
</feature>
<dbReference type="Proteomes" id="UP001141806">
    <property type="component" value="Unassembled WGS sequence"/>
</dbReference>
<dbReference type="SMART" id="SM00504">
    <property type="entry name" value="Ubox"/>
    <property type="match status" value="1"/>
</dbReference>
<dbReference type="OrthoDB" id="10064100at2759"/>
<comment type="function">
    <text evidence="5">Functions as an E3 ubiquitin ligase.</text>
</comment>
<evidence type="ECO:0000259" key="6">
    <source>
        <dbReference type="PROSITE" id="PS51698"/>
    </source>
</evidence>
<comment type="catalytic activity">
    <reaction evidence="1 5">
        <text>S-ubiquitinyl-[E2 ubiquitin-conjugating enzyme]-L-cysteine + [acceptor protein]-L-lysine = [E2 ubiquitin-conjugating enzyme]-L-cysteine + N(6)-ubiquitinyl-[acceptor protein]-L-lysine.</text>
        <dbReference type="EC" id="2.3.2.27"/>
    </reaction>
</comment>
<dbReference type="PROSITE" id="PS51698">
    <property type="entry name" value="U_BOX"/>
    <property type="match status" value="1"/>
</dbReference>
<dbReference type="InterPro" id="IPR045185">
    <property type="entry name" value="PUB22/23/24-like"/>
</dbReference>
<sequence>MEIMKDPVIISTGLTYEKKNIEKWFLTYKKHTCPATNQIIDNFILTPNHTLKRLILSWSQDQKAQPFNSASNHDEMVSLLSTIHLTPFKICSLKKLQSIIDLGDETKADFVQSGGVEVVSQIIIRSFSESCDFITFRACEEVLSILHQLDFSDLQKPEGIKAMAMMLQRGNSKGRFQTVSIFKKMAKSEYNFSWVIEDQSTNLFKSLLEFLSDDQINSTARSYVLEVLIHIIGSTKKNRVRAVEAGAVCVLIELLPDYYGSKCEKLLLLIKLLCECADGRLALVEHGLGIAAVSKKILRVSDAVTKLGVKIFWLICSSHPSMKVLEEMLLLGSVKKLMVLLHVDGHSSMKEKAVKILKLHGNTWQQYPCFPSDMKDYLKFLNDSR</sequence>
<keyword evidence="3 5" id="KW-0808">Transferase</keyword>
<evidence type="ECO:0000313" key="8">
    <source>
        <dbReference type="Proteomes" id="UP001141806"/>
    </source>
</evidence>
<dbReference type="Gene3D" id="3.30.40.10">
    <property type="entry name" value="Zinc/RING finger domain, C3HC4 (zinc finger)"/>
    <property type="match status" value="1"/>
</dbReference>
<keyword evidence="8" id="KW-1185">Reference proteome</keyword>
<dbReference type="InterPro" id="IPR011989">
    <property type="entry name" value="ARM-like"/>
</dbReference>
<evidence type="ECO:0000256" key="2">
    <source>
        <dbReference type="ARBA" id="ARBA00004906"/>
    </source>
</evidence>
<reference evidence="7" key="1">
    <citation type="journal article" date="2023" name="Plant J.">
        <title>The genome of the king protea, Protea cynaroides.</title>
        <authorList>
            <person name="Chang J."/>
            <person name="Duong T.A."/>
            <person name="Schoeman C."/>
            <person name="Ma X."/>
            <person name="Roodt D."/>
            <person name="Barker N."/>
            <person name="Li Z."/>
            <person name="Van de Peer Y."/>
            <person name="Mizrachi E."/>
        </authorList>
    </citation>
    <scope>NUCLEOTIDE SEQUENCE</scope>
    <source>
        <tissue evidence="7">Young leaves</tissue>
    </source>
</reference>
<comment type="pathway">
    <text evidence="2 5">Protein modification; protein ubiquitination.</text>
</comment>
<dbReference type="InterPro" id="IPR016024">
    <property type="entry name" value="ARM-type_fold"/>
</dbReference>
<dbReference type="InterPro" id="IPR003613">
    <property type="entry name" value="Ubox_domain"/>
</dbReference>
<dbReference type="SUPFAM" id="SSF57850">
    <property type="entry name" value="RING/U-box"/>
    <property type="match status" value="1"/>
</dbReference>
<dbReference type="EC" id="2.3.2.27" evidence="5"/>
<name>A0A9Q0GTQ3_9MAGN</name>